<proteinExistence type="predicted"/>
<evidence type="ECO:0000313" key="2">
    <source>
        <dbReference type="Proteomes" id="UP000694856"/>
    </source>
</evidence>
<sequence length="262" mass="30239">MVMTLENQEYEFNLRSVSPWEDFERSGSGRFRPPRDSNLPRRKGRGAAGAWSPSDPELGWLARELGGRVAYWAAEAWRRDSKRKPPFGSRKLPEGEEGLSDPRSLPGKAGAFCKRRSRGKEKLKFERLEWVLHDSWRQLRDRVCLRRLLVKPRGLEVLDKHSLAFVVCIQRINGLLVSTLWLTPFRAMPEKGREEMWLLAKEAQRHKSQIHRQPSLIEDQMEALNKVHSAMQVGAQRGEQLFLTGGLKYFVLELGLEKKGKI</sequence>
<organism evidence="2 3">
    <name type="scientific">Camelus ferus</name>
    <name type="common">Wild bactrian camel</name>
    <name type="synonym">Camelus bactrianus ferus</name>
    <dbReference type="NCBI Taxonomy" id="419612"/>
    <lineage>
        <taxon>Eukaryota</taxon>
        <taxon>Metazoa</taxon>
        <taxon>Chordata</taxon>
        <taxon>Craniata</taxon>
        <taxon>Vertebrata</taxon>
        <taxon>Euteleostomi</taxon>
        <taxon>Mammalia</taxon>
        <taxon>Eutheria</taxon>
        <taxon>Laurasiatheria</taxon>
        <taxon>Artiodactyla</taxon>
        <taxon>Tylopoda</taxon>
        <taxon>Camelidae</taxon>
        <taxon>Camelus</taxon>
    </lineage>
</organism>
<gene>
    <name evidence="3" type="primary">LOC102503516</name>
</gene>
<dbReference type="GeneID" id="102503516"/>
<dbReference type="Proteomes" id="UP000694856">
    <property type="component" value="Chromosome 4"/>
</dbReference>
<feature type="compositionally biased region" description="Basic and acidic residues" evidence="1">
    <location>
        <begin position="22"/>
        <end position="39"/>
    </location>
</feature>
<dbReference type="AlphaFoldDB" id="A0A8B8SYR8"/>
<dbReference type="KEGG" id="cfr:102503516"/>
<evidence type="ECO:0000313" key="3">
    <source>
        <dbReference type="RefSeq" id="XP_032335018.1"/>
    </source>
</evidence>
<protein>
    <submittedName>
        <fullName evidence="3">Uncharacterized protein LOC102503516</fullName>
    </submittedName>
</protein>
<reference evidence="3" key="1">
    <citation type="submission" date="2025-08" db="UniProtKB">
        <authorList>
            <consortium name="RefSeq"/>
        </authorList>
    </citation>
    <scope>IDENTIFICATION</scope>
    <source>
        <tissue evidence="3">Ear skin</tissue>
    </source>
</reference>
<accession>A0A8B8SYR8</accession>
<keyword evidence="2" id="KW-1185">Reference proteome</keyword>
<dbReference type="RefSeq" id="XP_032335018.1">
    <property type="nucleotide sequence ID" value="XM_032479127.1"/>
</dbReference>
<feature type="region of interest" description="Disordered" evidence="1">
    <location>
        <begin position="82"/>
        <end position="104"/>
    </location>
</feature>
<feature type="region of interest" description="Disordered" evidence="1">
    <location>
        <begin position="21"/>
        <end position="54"/>
    </location>
</feature>
<name>A0A8B8SYR8_CAMFR</name>
<evidence type="ECO:0000256" key="1">
    <source>
        <dbReference type="SAM" id="MobiDB-lite"/>
    </source>
</evidence>